<gene>
    <name evidence="1" type="ORF">DPMN_122905</name>
</gene>
<evidence type="ECO:0000313" key="1">
    <source>
        <dbReference type="EMBL" id="KAH3821145.1"/>
    </source>
</evidence>
<comment type="caution">
    <text evidence="1">The sequence shown here is derived from an EMBL/GenBank/DDBJ whole genome shotgun (WGS) entry which is preliminary data.</text>
</comment>
<protein>
    <submittedName>
        <fullName evidence="1">Uncharacterized protein</fullName>
    </submittedName>
</protein>
<reference evidence="1" key="1">
    <citation type="journal article" date="2019" name="bioRxiv">
        <title>The Genome of the Zebra Mussel, Dreissena polymorpha: A Resource for Invasive Species Research.</title>
        <authorList>
            <person name="McCartney M.A."/>
            <person name="Auch B."/>
            <person name="Kono T."/>
            <person name="Mallez S."/>
            <person name="Zhang Y."/>
            <person name="Obille A."/>
            <person name="Becker A."/>
            <person name="Abrahante J.E."/>
            <person name="Garbe J."/>
            <person name="Badalamenti J.P."/>
            <person name="Herman A."/>
            <person name="Mangelson H."/>
            <person name="Liachko I."/>
            <person name="Sullivan S."/>
            <person name="Sone E.D."/>
            <person name="Koren S."/>
            <person name="Silverstein K.A.T."/>
            <person name="Beckman K.B."/>
            <person name="Gohl D.M."/>
        </authorList>
    </citation>
    <scope>NUCLEOTIDE SEQUENCE</scope>
    <source>
        <strain evidence="1">Duluth1</strain>
        <tissue evidence="1">Whole animal</tissue>
    </source>
</reference>
<name>A0A9D4GTB2_DREPO</name>
<proteinExistence type="predicted"/>
<reference evidence="1" key="2">
    <citation type="submission" date="2020-11" db="EMBL/GenBank/DDBJ databases">
        <authorList>
            <person name="McCartney M.A."/>
            <person name="Auch B."/>
            <person name="Kono T."/>
            <person name="Mallez S."/>
            <person name="Becker A."/>
            <person name="Gohl D.M."/>
            <person name="Silverstein K.A.T."/>
            <person name="Koren S."/>
            <person name="Bechman K.B."/>
            <person name="Herman A."/>
            <person name="Abrahante J.E."/>
            <person name="Garbe J."/>
        </authorList>
    </citation>
    <scope>NUCLEOTIDE SEQUENCE</scope>
    <source>
        <strain evidence="1">Duluth1</strain>
        <tissue evidence="1">Whole animal</tissue>
    </source>
</reference>
<dbReference type="AlphaFoldDB" id="A0A9D4GTB2"/>
<accession>A0A9D4GTB2</accession>
<keyword evidence="2" id="KW-1185">Reference proteome</keyword>
<organism evidence="1 2">
    <name type="scientific">Dreissena polymorpha</name>
    <name type="common">Zebra mussel</name>
    <name type="synonym">Mytilus polymorpha</name>
    <dbReference type="NCBI Taxonomy" id="45954"/>
    <lineage>
        <taxon>Eukaryota</taxon>
        <taxon>Metazoa</taxon>
        <taxon>Spiralia</taxon>
        <taxon>Lophotrochozoa</taxon>
        <taxon>Mollusca</taxon>
        <taxon>Bivalvia</taxon>
        <taxon>Autobranchia</taxon>
        <taxon>Heteroconchia</taxon>
        <taxon>Euheterodonta</taxon>
        <taxon>Imparidentia</taxon>
        <taxon>Neoheterodontei</taxon>
        <taxon>Myida</taxon>
        <taxon>Dreissenoidea</taxon>
        <taxon>Dreissenidae</taxon>
        <taxon>Dreissena</taxon>
    </lineage>
</organism>
<dbReference type="Proteomes" id="UP000828390">
    <property type="component" value="Unassembled WGS sequence"/>
</dbReference>
<evidence type="ECO:0000313" key="2">
    <source>
        <dbReference type="Proteomes" id="UP000828390"/>
    </source>
</evidence>
<sequence>MKMGFIPCANVVPDQLTNWCHMVGSNPVRQSDREIMRYVIAEIESSLPDFASAHDGLEPRWHQMASDG</sequence>
<dbReference type="EMBL" id="JAIWYP010000005">
    <property type="protein sequence ID" value="KAH3821145.1"/>
    <property type="molecule type" value="Genomic_DNA"/>
</dbReference>